<dbReference type="EMBL" id="CP007151">
    <property type="protein sequence ID" value="AHI30243.1"/>
    <property type="molecule type" value="Genomic_DNA"/>
</dbReference>
<dbReference type="Proteomes" id="UP000061489">
    <property type="component" value="Chromosome"/>
</dbReference>
<reference evidence="1 2" key="1">
    <citation type="journal article" date="2014" name="Genome Announc.">
        <title>Draft Genome Sequences of Marinobacter similis A3d10T and Marinobacter salarius R9SW1T.</title>
        <authorList>
            <person name="Ivanova E.P."/>
            <person name="Ng H.J."/>
            <person name="Webb H.K."/>
            <person name="Feng G."/>
            <person name="Oshima K."/>
            <person name="Hattori M."/>
            <person name="Ohkuma M."/>
            <person name="Sergeev A.F."/>
            <person name="Mikhailov V.V."/>
            <person name="Crawford R.J."/>
            <person name="Sawabe T."/>
        </authorList>
    </citation>
    <scope>NUCLEOTIDE SEQUENCE [LARGE SCALE GENOMIC DNA]</scope>
    <source>
        <strain evidence="1 2">A3d10</strain>
    </source>
</reference>
<name>W5YUS2_9GAMM</name>
<protein>
    <submittedName>
        <fullName evidence="1">Uncharacterized protein</fullName>
    </submittedName>
</protein>
<dbReference type="KEGG" id="msx:AU14_16900"/>
<gene>
    <name evidence="1" type="ORF">AU14_16900</name>
</gene>
<evidence type="ECO:0000313" key="2">
    <source>
        <dbReference type="Proteomes" id="UP000061489"/>
    </source>
</evidence>
<keyword evidence="2" id="KW-1185">Reference proteome</keyword>
<sequence>MSADVKWVKERWYWTTRREYQFNGTLVESE</sequence>
<dbReference type="HOGENOM" id="CLU_3404310_0_0_6"/>
<evidence type="ECO:0000313" key="1">
    <source>
        <dbReference type="EMBL" id="AHI30243.1"/>
    </source>
</evidence>
<proteinExistence type="predicted"/>
<dbReference type="AlphaFoldDB" id="W5YUS2"/>
<organism evidence="1 2">
    <name type="scientific">Marinobacter similis</name>
    <dbReference type="NCBI Taxonomy" id="1420916"/>
    <lineage>
        <taxon>Bacteria</taxon>
        <taxon>Pseudomonadati</taxon>
        <taxon>Pseudomonadota</taxon>
        <taxon>Gammaproteobacteria</taxon>
        <taxon>Pseudomonadales</taxon>
        <taxon>Marinobacteraceae</taxon>
        <taxon>Marinobacter</taxon>
    </lineage>
</organism>
<accession>W5YUS2</accession>